<protein>
    <recommendedName>
        <fullName evidence="2">Integrin beta subunit cytoplasmic domain-containing protein</fullName>
    </recommendedName>
</protein>
<dbReference type="InterPro" id="IPR014836">
    <property type="entry name" value="Integrin_bsu_cyt_dom"/>
</dbReference>
<accession>A0A5E4Q9E2</accession>
<dbReference type="Gene3D" id="1.20.5.100">
    <property type="entry name" value="Cytochrome c1, transmembrane anchor, C-terminal"/>
    <property type="match status" value="1"/>
</dbReference>
<name>A0A5E4Q9E2_9NEOP</name>
<reference evidence="3 4" key="1">
    <citation type="submission" date="2017-07" db="EMBL/GenBank/DDBJ databases">
        <authorList>
            <person name="Talla V."/>
            <person name="Backstrom N."/>
        </authorList>
    </citation>
    <scope>NUCLEOTIDE SEQUENCE [LARGE SCALE GENOMIC DNA]</scope>
</reference>
<keyword evidence="1" id="KW-1133">Transmembrane helix</keyword>
<dbReference type="AlphaFoldDB" id="A0A5E4Q9E2"/>
<sequence length="211" mass="23032">MVWNAVAWVAARAYAGSALARRAGAAPRATVPPTRSPAWLLRATTCAPGTATVFVTCATCENPLCANAEPCVLCHLSNNCSETCSIGNVNYTVSESYREDGMECEYRYTYKAAAQAMIAMDIVIRYKECFQPTSAKIVTSALITMACVILGGVVIILAVKSAQIVSDRRAYAKFLQEAEESRKHMQELNPLYISPISEFRLPEGFARDKND</sequence>
<dbReference type="EMBL" id="FZQP02001848">
    <property type="protein sequence ID" value="VVC94015.1"/>
    <property type="molecule type" value="Genomic_DNA"/>
</dbReference>
<keyword evidence="1" id="KW-0812">Transmembrane</keyword>
<keyword evidence="4" id="KW-1185">Reference proteome</keyword>
<evidence type="ECO:0000313" key="4">
    <source>
        <dbReference type="Proteomes" id="UP000324832"/>
    </source>
</evidence>
<gene>
    <name evidence="3" type="ORF">LSINAPIS_LOCUS6074</name>
</gene>
<feature type="domain" description="Integrin beta subunit cytoplasmic" evidence="2">
    <location>
        <begin position="163"/>
        <end position="200"/>
    </location>
</feature>
<proteinExistence type="predicted"/>
<dbReference type="Pfam" id="PF08725">
    <property type="entry name" value="Integrin_b_cyt"/>
    <property type="match status" value="1"/>
</dbReference>
<evidence type="ECO:0000259" key="2">
    <source>
        <dbReference type="Pfam" id="PF08725"/>
    </source>
</evidence>
<evidence type="ECO:0000313" key="3">
    <source>
        <dbReference type="EMBL" id="VVC94015.1"/>
    </source>
</evidence>
<dbReference type="Proteomes" id="UP000324832">
    <property type="component" value="Unassembled WGS sequence"/>
</dbReference>
<feature type="transmembrane region" description="Helical" evidence="1">
    <location>
        <begin position="137"/>
        <end position="159"/>
    </location>
</feature>
<evidence type="ECO:0000256" key="1">
    <source>
        <dbReference type="SAM" id="Phobius"/>
    </source>
</evidence>
<organism evidence="3 4">
    <name type="scientific">Leptidea sinapis</name>
    <dbReference type="NCBI Taxonomy" id="189913"/>
    <lineage>
        <taxon>Eukaryota</taxon>
        <taxon>Metazoa</taxon>
        <taxon>Ecdysozoa</taxon>
        <taxon>Arthropoda</taxon>
        <taxon>Hexapoda</taxon>
        <taxon>Insecta</taxon>
        <taxon>Pterygota</taxon>
        <taxon>Neoptera</taxon>
        <taxon>Endopterygota</taxon>
        <taxon>Lepidoptera</taxon>
        <taxon>Glossata</taxon>
        <taxon>Ditrysia</taxon>
        <taxon>Papilionoidea</taxon>
        <taxon>Pieridae</taxon>
        <taxon>Dismorphiinae</taxon>
        <taxon>Leptidea</taxon>
    </lineage>
</organism>
<keyword evidence="1" id="KW-0472">Membrane</keyword>